<protein>
    <submittedName>
        <fullName evidence="1">Uncharacterized protein</fullName>
    </submittedName>
</protein>
<reference evidence="1" key="1">
    <citation type="submission" date="2020-04" db="EMBL/GenBank/DDBJ databases">
        <authorList>
            <person name="Chiriac C."/>
            <person name="Salcher M."/>
            <person name="Ghai R."/>
            <person name="Kavagutti S V."/>
        </authorList>
    </citation>
    <scope>NUCLEOTIDE SEQUENCE</scope>
</reference>
<proteinExistence type="predicted"/>
<dbReference type="EMBL" id="LR796700">
    <property type="protein sequence ID" value="CAB4161374.1"/>
    <property type="molecule type" value="Genomic_DNA"/>
</dbReference>
<gene>
    <name evidence="1" type="ORF">UFOVP729_47</name>
</gene>
<name>A0A6J5P1H2_9CAUD</name>
<accession>A0A6J5P1H2</accession>
<organism evidence="1">
    <name type="scientific">uncultured Caudovirales phage</name>
    <dbReference type="NCBI Taxonomy" id="2100421"/>
    <lineage>
        <taxon>Viruses</taxon>
        <taxon>Duplodnaviria</taxon>
        <taxon>Heunggongvirae</taxon>
        <taxon>Uroviricota</taxon>
        <taxon>Caudoviricetes</taxon>
        <taxon>Peduoviridae</taxon>
        <taxon>Maltschvirus</taxon>
        <taxon>Maltschvirus maltsch</taxon>
    </lineage>
</organism>
<evidence type="ECO:0000313" key="1">
    <source>
        <dbReference type="EMBL" id="CAB4161374.1"/>
    </source>
</evidence>
<sequence>MQRQQRLVKLAEAGDRAKRQLGIEEKKPDVNQHKWKGVM</sequence>